<dbReference type="OrthoDB" id="6380629at2759"/>
<proteinExistence type="predicted"/>
<gene>
    <name evidence="2" type="ORF">MENT_LOCUS62736</name>
</gene>
<keyword evidence="1" id="KW-1133">Transmembrane helix</keyword>
<keyword evidence="1" id="KW-0472">Membrane</keyword>
<dbReference type="Proteomes" id="UP000580250">
    <property type="component" value="Unassembled WGS sequence"/>
</dbReference>
<dbReference type="EMBL" id="CAJEWN010003818">
    <property type="protein sequence ID" value="CAD2208670.1"/>
    <property type="molecule type" value="Genomic_DNA"/>
</dbReference>
<evidence type="ECO:0000313" key="2">
    <source>
        <dbReference type="EMBL" id="CAD2208670.1"/>
    </source>
</evidence>
<evidence type="ECO:0000256" key="1">
    <source>
        <dbReference type="SAM" id="Phobius"/>
    </source>
</evidence>
<dbReference type="AlphaFoldDB" id="A0A6V7YAE9"/>
<accession>A0A6V7YAE9</accession>
<evidence type="ECO:0000313" key="3">
    <source>
        <dbReference type="Proteomes" id="UP000580250"/>
    </source>
</evidence>
<feature type="transmembrane region" description="Helical" evidence="1">
    <location>
        <begin position="12"/>
        <end position="35"/>
    </location>
</feature>
<comment type="caution">
    <text evidence="2">The sequence shown here is derived from an EMBL/GenBank/DDBJ whole genome shotgun (WGS) entry which is preliminary data.</text>
</comment>
<organism evidence="2 3">
    <name type="scientific">Meloidogyne enterolobii</name>
    <name type="common">Root-knot nematode worm</name>
    <name type="synonym">Meloidogyne mayaguensis</name>
    <dbReference type="NCBI Taxonomy" id="390850"/>
    <lineage>
        <taxon>Eukaryota</taxon>
        <taxon>Metazoa</taxon>
        <taxon>Ecdysozoa</taxon>
        <taxon>Nematoda</taxon>
        <taxon>Chromadorea</taxon>
        <taxon>Rhabditida</taxon>
        <taxon>Tylenchina</taxon>
        <taxon>Tylenchomorpha</taxon>
        <taxon>Tylenchoidea</taxon>
        <taxon>Meloidogynidae</taxon>
        <taxon>Meloidogyninae</taxon>
        <taxon>Meloidogyne</taxon>
    </lineage>
</organism>
<sequence>MSSLPKGTVNIAAGLALVSFGTLMLGVPLMLMDLANFEKEMSQKRQIVEDIGSQMWSTIMEQNVLTRKARAAEITARQRRQYENANVKASPRRIYVLVDLKVCAASQENQEWTESLVL</sequence>
<reference evidence="2 3" key="1">
    <citation type="submission" date="2020-08" db="EMBL/GenBank/DDBJ databases">
        <authorList>
            <person name="Koutsovoulos G."/>
            <person name="Danchin GJ E."/>
        </authorList>
    </citation>
    <scope>NUCLEOTIDE SEQUENCE [LARGE SCALE GENOMIC DNA]</scope>
</reference>
<keyword evidence="1" id="KW-0812">Transmembrane</keyword>
<name>A0A6V7YAE9_MELEN</name>
<protein>
    <submittedName>
        <fullName evidence="2">Uncharacterized protein</fullName>
    </submittedName>
</protein>